<keyword evidence="1" id="KW-0472">Membrane</keyword>
<keyword evidence="1" id="KW-0812">Transmembrane</keyword>
<organism evidence="2 3">
    <name type="scientific">Luteolibacter soli</name>
    <dbReference type="NCBI Taxonomy" id="3135280"/>
    <lineage>
        <taxon>Bacteria</taxon>
        <taxon>Pseudomonadati</taxon>
        <taxon>Verrucomicrobiota</taxon>
        <taxon>Verrucomicrobiia</taxon>
        <taxon>Verrucomicrobiales</taxon>
        <taxon>Verrucomicrobiaceae</taxon>
        <taxon>Luteolibacter</taxon>
    </lineage>
</organism>
<proteinExistence type="predicted"/>
<feature type="transmembrane region" description="Helical" evidence="1">
    <location>
        <begin position="9"/>
        <end position="26"/>
    </location>
</feature>
<evidence type="ECO:0000256" key="1">
    <source>
        <dbReference type="SAM" id="Phobius"/>
    </source>
</evidence>
<dbReference type="RefSeq" id="WP_341404342.1">
    <property type="nucleotide sequence ID" value="NZ_JBBUKT010000003.1"/>
</dbReference>
<reference evidence="2 3" key="1">
    <citation type="submission" date="2024-04" db="EMBL/GenBank/DDBJ databases">
        <title>Luteolibacter sp. isolated from soil.</title>
        <authorList>
            <person name="An J."/>
        </authorList>
    </citation>
    <scope>NUCLEOTIDE SEQUENCE [LARGE SCALE GENOMIC DNA]</scope>
    <source>
        <strain evidence="2 3">Y139</strain>
    </source>
</reference>
<name>A0ABU9ASP0_9BACT</name>
<accession>A0ABU9ASP0</accession>
<gene>
    <name evidence="2" type="ORF">WKV53_09555</name>
</gene>
<dbReference type="EMBL" id="JBBUKT010000003">
    <property type="protein sequence ID" value="MEK7950741.1"/>
    <property type="molecule type" value="Genomic_DNA"/>
</dbReference>
<dbReference type="Proteomes" id="UP001371305">
    <property type="component" value="Unassembled WGS sequence"/>
</dbReference>
<evidence type="ECO:0008006" key="4">
    <source>
        <dbReference type="Google" id="ProtNLM"/>
    </source>
</evidence>
<evidence type="ECO:0000313" key="3">
    <source>
        <dbReference type="Proteomes" id="UP001371305"/>
    </source>
</evidence>
<comment type="caution">
    <text evidence="2">The sequence shown here is derived from an EMBL/GenBank/DDBJ whole genome shotgun (WGS) entry which is preliminary data.</text>
</comment>
<keyword evidence="1" id="KW-1133">Transmembrane helix</keyword>
<feature type="transmembrane region" description="Helical" evidence="1">
    <location>
        <begin position="119"/>
        <end position="141"/>
    </location>
</feature>
<sequence>MLRAFFRSRICWLGIPGFLFFLWAWQESGHYDTGAEIRIENRGRVYVRQRGGEVMWYWFWNSPEMDRGSTRHHPLFKVVRRETPEDTLPALGWFGFWFPKPFHHTHQVYVDLPGRGCSVFIVSHWLLLIAYSASWGAFFLWRQRRKKRLSSPTSS</sequence>
<protein>
    <recommendedName>
        <fullName evidence="4">DUF3592 domain-containing protein</fullName>
    </recommendedName>
</protein>
<keyword evidence="3" id="KW-1185">Reference proteome</keyword>
<evidence type="ECO:0000313" key="2">
    <source>
        <dbReference type="EMBL" id="MEK7950741.1"/>
    </source>
</evidence>